<name>C6SXP7_SOYBN</name>
<proteinExistence type="evidence at transcript level"/>
<sequence>MLRLITNPFCSILMPSNCSMINKSRSLLHILLSIGMRTSMGLFSGSLHFISKLPYDYSHLNVTGFKKN</sequence>
<dbReference type="AlphaFoldDB" id="C6SXP7"/>
<accession>C6SXP7</accession>
<organism evidence="1">
    <name type="scientific">Glycine max</name>
    <name type="common">Soybean</name>
    <name type="synonym">Glycine hispida</name>
    <dbReference type="NCBI Taxonomy" id="3847"/>
    <lineage>
        <taxon>Eukaryota</taxon>
        <taxon>Viridiplantae</taxon>
        <taxon>Streptophyta</taxon>
        <taxon>Embryophyta</taxon>
        <taxon>Tracheophyta</taxon>
        <taxon>Spermatophyta</taxon>
        <taxon>Magnoliopsida</taxon>
        <taxon>eudicotyledons</taxon>
        <taxon>Gunneridae</taxon>
        <taxon>Pentapetalae</taxon>
        <taxon>rosids</taxon>
        <taxon>fabids</taxon>
        <taxon>Fabales</taxon>
        <taxon>Fabaceae</taxon>
        <taxon>Papilionoideae</taxon>
        <taxon>50 kb inversion clade</taxon>
        <taxon>NPAAA clade</taxon>
        <taxon>indigoferoid/millettioid clade</taxon>
        <taxon>Phaseoleae</taxon>
        <taxon>Glycine</taxon>
        <taxon>Glycine subgen. Soja</taxon>
    </lineage>
</organism>
<reference evidence="1" key="1">
    <citation type="submission" date="2009-08" db="EMBL/GenBank/DDBJ databases">
        <authorList>
            <person name="Cheung F."/>
            <person name="Xiao Y."/>
            <person name="Chan A."/>
            <person name="Moskal W."/>
            <person name="Town C.D."/>
        </authorList>
    </citation>
    <scope>NUCLEOTIDE SEQUENCE</scope>
</reference>
<dbReference type="EMBL" id="BT089944">
    <property type="protein sequence ID" value="ACU14020.1"/>
    <property type="molecule type" value="mRNA"/>
</dbReference>
<protein>
    <submittedName>
        <fullName evidence="1">Uncharacterized protein</fullName>
    </submittedName>
</protein>
<evidence type="ECO:0000313" key="1">
    <source>
        <dbReference type="EMBL" id="ACU14020.1"/>
    </source>
</evidence>